<evidence type="ECO:0000259" key="3">
    <source>
        <dbReference type="PROSITE" id="PS50234"/>
    </source>
</evidence>
<evidence type="ECO:0000313" key="4">
    <source>
        <dbReference type="EMBL" id="TDR43993.1"/>
    </source>
</evidence>
<dbReference type="InterPro" id="IPR002035">
    <property type="entry name" value="VWF_A"/>
</dbReference>
<evidence type="ECO:0000256" key="1">
    <source>
        <dbReference type="SAM" id="MobiDB-lite"/>
    </source>
</evidence>
<feature type="region of interest" description="Disordered" evidence="1">
    <location>
        <begin position="378"/>
        <end position="433"/>
    </location>
</feature>
<comment type="caution">
    <text evidence="4">The sequence shown here is derived from an EMBL/GenBank/DDBJ whole genome shotgun (WGS) entry which is preliminary data.</text>
</comment>
<proteinExistence type="predicted"/>
<dbReference type="SMART" id="SM00327">
    <property type="entry name" value="VWA"/>
    <property type="match status" value="1"/>
</dbReference>
<protein>
    <submittedName>
        <fullName evidence="4">Ca-activated chloride channel family protein</fullName>
    </submittedName>
</protein>
<feature type="compositionally biased region" description="Basic and acidic residues" evidence="1">
    <location>
        <begin position="415"/>
        <end position="426"/>
    </location>
</feature>
<dbReference type="InterPro" id="IPR036465">
    <property type="entry name" value="vWFA_dom_sf"/>
</dbReference>
<feature type="chain" id="PRO_5020989514" evidence="2">
    <location>
        <begin position="19"/>
        <end position="433"/>
    </location>
</feature>
<dbReference type="PROSITE" id="PS50234">
    <property type="entry name" value="VWFA"/>
    <property type="match status" value="1"/>
</dbReference>
<keyword evidence="2" id="KW-0732">Signal</keyword>
<dbReference type="Proteomes" id="UP000295293">
    <property type="component" value="Unassembled WGS sequence"/>
</dbReference>
<name>A0A4R6YYU2_9GAMM</name>
<dbReference type="EMBL" id="SNZH01000006">
    <property type="protein sequence ID" value="TDR43993.1"/>
    <property type="molecule type" value="Genomic_DNA"/>
</dbReference>
<dbReference type="Pfam" id="PF13519">
    <property type="entry name" value="VWA_2"/>
    <property type="match status" value="1"/>
</dbReference>
<reference evidence="4 5" key="1">
    <citation type="submission" date="2019-03" db="EMBL/GenBank/DDBJ databases">
        <title>Genomic Encyclopedia of Type Strains, Phase IV (KMG-IV): sequencing the most valuable type-strain genomes for metagenomic binning, comparative biology and taxonomic classification.</title>
        <authorList>
            <person name="Goeker M."/>
        </authorList>
    </citation>
    <scope>NUCLEOTIDE SEQUENCE [LARGE SCALE GENOMIC DNA]</scope>
    <source>
        <strain evidence="4 5">DSM 21667</strain>
    </source>
</reference>
<dbReference type="OrthoDB" id="9783818at2"/>
<keyword evidence="5" id="KW-1185">Reference proteome</keyword>
<sequence>MRLALASLLLVVACTAQAGENMLLVLDASGSMLGKIEGRTKVDIARATVASVVRGWNPGNQLGLVAYGHRRKGDCADIETLIPVGPLDPDAYLKTVNGLGALGMTPLSAAVRQAAQALDWSEHKATVILVSDGEETCNLDPCAIGAELEKSGVDFTAHVIGFDVGNAAHQAQLRCLAQATGGRYFNARDGRELSAALQGAIAASTEPPLPPAQATLVFEQPVTIAQPLTVRWTGPGDNGDFVALARTEQKDGDYLTYSRMIESGTTKGNVTLLVPATAGTYEVRYVNPRRDAVLARTPVAVQDAQASLDAPESVMAGSRLKVVARGPHGGQHWVGFAPIGSPVGSHLDYARLSGPVSEVELIPPAEPGTLRTALRAERKRARDRLPADCSGAQRGRGQRSGERHGGRRLPVRGEGAGRRPPLDRVCRGGQWTG</sequence>
<dbReference type="RefSeq" id="WP_133818736.1">
    <property type="nucleotide sequence ID" value="NZ_SNZH01000006.1"/>
</dbReference>
<gene>
    <name evidence="4" type="ORF">DFR29_106138</name>
</gene>
<feature type="signal peptide" evidence="2">
    <location>
        <begin position="1"/>
        <end position="18"/>
    </location>
</feature>
<organism evidence="4 5">
    <name type="scientific">Tahibacter aquaticus</name>
    <dbReference type="NCBI Taxonomy" id="520092"/>
    <lineage>
        <taxon>Bacteria</taxon>
        <taxon>Pseudomonadati</taxon>
        <taxon>Pseudomonadota</taxon>
        <taxon>Gammaproteobacteria</taxon>
        <taxon>Lysobacterales</taxon>
        <taxon>Rhodanobacteraceae</taxon>
        <taxon>Tahibacter</taxon>
    </lineage>
</organism>
<evidence type="ECO:0000313" key="5">
    <source>
        <dbReference type="Proteomes" id="UP000295293"/>
    </source>
</evidence>
<evidence type="ECO:0000256" key="2">
    <source>
        <dbReference type="SAM" id="SignalP"/>
    </source>
</evidence>
<dbReference type="AlphaFoldDB" id="A0A4R6YYU2"/>
<dbReference type="Gene3D" id="3.40.50.410">
    <property type="entry name" value="von Willebrand factor, type A domain"/>
    <property type="match status" value="1"/>
</dbReference>
<feature type="domain" description="VWFA" evidence="3">
    <location>
        <begin position="21"/>
        <end position="201"/>
    </location>
</feature>
<dbReference type="SUPFAM" id="SSF53300">
    <property type="entry name" value="vWA-like"/>
    <property type="match status" value="1"/>
</dbReference>
<accession>A0A4R6YYU2</accession>